<organism evidence="3 4">
    <name type="scientific">Orlajensenia flava</name>
    <dbReference type="NCBI Taxonomy" id="2565934"/>
    <lineage>
        <taxon>Bacteria</taxon>
        <taxon>Bacillati</taxon>
        <taxon>Actinomycetota</taxon>
        <taxon>Actinomycetes</taxon>
        <taxon>Micrococcales</taxon>
        <taxon>Microbacteriaceae</taxon>
        <taxon>Orlajensenia</taxon>
    </lineage>
</organism>
<keyword evidence="4" id="KW-1185">Reference proteome</keyword>
<proteinExistence type="predicted"/>
<keyword evidence="1" id="KW-0812">Transmembrane</keyword>
<dbReference type="OrthoDB" id="6623990at2"/>
<dbReference type="EMBL" id="SSSN01000003">
    <property type="protein sequence ID" value="THG35663.1"/>
    <property type="molecule type" value="Genomic_DNA"/>
</dbReference>
<dbReference type="InterPro" id="IPR002656">
    <property type="entry name" value="Acyl_transf_3_dom"/>
</dbReference>
<dbReference type="Pfam" id="PF01757">
    <property type="entry name" value="Acyl_transf_3"/>
    <property type="match status" value="1"/>
</dbReference>
<dbReference type="InterPro" id="IPR052734">
    <property type="entry name" value="Nod_factor_acetyltransferase"/>
</dbReference>
<sequence length="366" mass="41962">MTSLDPQPRVRPRRRVPLWDNARWIAITLVVIGHGILPLIGASDTSYSVYLFIYAFHMPVFVLVSGYFAKSGPPGPSQLKRVITDIVLPYLIFETIWTLVHWLVGGNFWLDYATASWTLWFLLSLAVWRIVLPYLVMLRYPLAISMVVSVFAGYFPSIDSTFSLSRTIALLPFFVFGWAIRQRQLTGRWLALPPRIIWRWRGAAIALFTALAVFIALNIDWLRAIKIRRFLLFDEAYPTIGYDQFWAGGIRLAVMVLAMVLALAFLALMPRRATWFTALGSATMYIYLLHTFLLYPLRETPVLAGDKPWWVLPAVIALCIAIAIVLSQPFIHRIFRPLVEPRARWLFRQEPRTETGTLVLPPDIRG</sequence>
<dbReference type="AlphaFoldDB" id="A0A4S4FXU9"/>
<dbReference type="GO" id="GO:0016747">
    <property type="term" value="F:acyltransferase activity, transferring groups other than amino-acyl groups"/>
    <property type="evidence" value="ECO:0007669"/>
    <property type="project" value="InterPro"/>
</dbReference>
<evidence type="ECO:0000256" key="1">
    <source>
        <dbReference type="SAM" id="Phobius"/>
    </source>
</evidence>
<dbReference type="RefSeq" id="WP_136423313.1">
    <property type="nucleotide sequence ID" value="NZ_SSSN01000003.1"/>
</dbReference>
<feature type="transmembrane region" description="Helical" evidence="1">
    <location>
        <begin position="202"/>
        <end position="225"/>
    </location>
</feature>
<evidence type="ECO:0000259" key="2">
    <source>
        <dbReference type="Pfam" id="PF01757"/>
    </source>
</evidence>
<feature type="transmembrane region" description="Helical" evidence="1">
    <location>
        <begin position="21"/>
        <end position="41"/>
    </location>
</feature>
<gene>
    <name evidence="3" type="ORF">E6C70_06425</name>
</gene>
<accession>A0A4S4FXU9</accession>
<name>A0A4S4FXU9_9MICO</name>
<feature type="transmembrane region" description="Helical" evidence="1">
    <location>
        <begin position="47"/>
        <end position="70"/>
    </location>
</feature>
<reference evidence="3 4" key="1">
    <citation type="submission" date="2019-04" db="EMBL/GenBank/DDBJ databases">
        <authorList>
            <person name="Jiang L."/>
        </authorList>
    </citation>
    <scope>NUCLEOTIDE SEQUENCE [LARGE SCALE GENOMIC DNA]</scope>
    <source>
        <strain evidence="3 4">YIM 131861</strain>
    </source>
</reference>
<feature type="transmembrane region" description="Helical" evidence="1">
    <location>
        <begin position="82"/>
        <end position="103"/>
    </location>
</feature>
<dbReference type="PANTHER" id="PTHR37312">
    <property type="entry name" value="MEMBRANE-BOUND ACYLTRANSFERASE YKRP-RELATED"/>
    <property type="match status" value="1"/>
</dbReference>
<keyword evidence="1" id="KW-0472">Membrane</keyword>
<evidence type="ECO:0000313" key="3">
    <source>
        <dbReference type="EMBL" id="THG35663.1"/>
    </source>
</evidence>
<keyword evidence="1" id="KW-1133">Transmembrane helix</keyword>
<feature type="transmembrane region" description="Helical" evidence="1">
    <location>
        <begin position="245"/>
        <end position="268"/>
    </location>
</feature>
<evidence type="ECO:0000313" key="4">
    <source>
        <dbReference type="Proteomes" id="UP000307380"/>
    </source>
</evidence>
<comment type="caution">
    <text evidence="3">The sequence shown here is derived from an EMBL/GenBank/DDBJ whole genome shotgun (WGS) entry which is preliminary data.</text>
</comment>
<feature type="transmembrane region" description="Helical" evidence="1">
    <location>
        <begin position="309"/>
        <end position="326"/>
    </location>
</feature>
<feature type="transmembrane region" description="Helical" evidence="1">
    <location>
        <begin position="109"/>
        <end position="128"/>
    </location>
</feature>
<dbReference type="PANTHER" id="PTHR37312:SF1">
    <property type="entry name" value="MEMBRANE-BOUND ACYLTRANSFERASE YKRP-RELATED"/>
    <property type="match status" value="1"/>
</dbReference>
<feature type="transmembrane region" description="Helical" evidence="1">
    <location>
        <begin position="275"/>
        <end position="297"/>
    </location>
</feature>
<feature type="transmembrane region" description="Helical" evidence="1">
    <location>
        <begin position="164"/>
        <end position="181"/>
    </location>
</feature>
<feature type="domain" description="Acyltransferase 3" evidence="2">
    <location>
        <begin position="20"/>
        <end position="327"/>
    </location>
</feature>
<feature type="transmembrane region" description="Helical" evidence="1">
    <location>
        <begin position="140"/>
        <end position="158"/>
    </location>
</feature>
<dbReference type="Proteomes" id="UP000307380">
    <property type="component" value="Unassembled WGS sequence"/>
</dbReference>
<protein>
    <submittedName>
        <fullName evidence="3">Fucose 4-O-acetylase</fullName>
    </submittedName>
</protein>